<evidence type="ECO:0000313" key="4">
    <source>
        <dbReference type="EMBL" id="CAI6332896.1"/>
    </source>
</evidence>
<proteinExistence type="predicted"/>
<feature type="domain" description="Zn(2)-C6 fungal-type" evidence="3">
    <location>
        <begin position="63"/>
        <end position="93"/>
    </location>
</feature>
<dbReference type="GO" id="GO:0001228">
    <property type="term" value="F:DNA-binding transcription activator activity, RNA polymerase II-specific"/>
    <property type="evidence" value="ECO:0007669"/>
    <property type="project" value="TreeGrafter"/>
</dbReference>
<keyword evidence="1" id="KW-0539">Nucleus</keyword>
<dbReference type="GO" id="GO:0008270">
    <property type="term" value="F:zinc ion binding"/>
    <property type="evidence" value="ECO:0007669"/>
    <property type="project" value="InterPro"/>
</dbReference>
<dbReference type="SMART" id="SM00066">
    <property type="entry name" value="GAL4"/>
    <property type="match status" value="1"/>
</dbReference>
<evidence type="ECO:0000256" key="2">
    <source>
        <dbReference type="SAM" id="MobiDB-lite"/>
    </source>
</evidence>
<dbReference type="PANTHER" id="PTHR47784">
    <property type="entry name" value="STEROL UPTAKE CONTROL PROTEIN 2"/>
    <property type="match status" value="1"/>
</dbReference>
<keyword evidence="5" id="KW-1185">Reference proteome</keyword>
<dbReference type="PROSITE" id="PS50048">
    <property type="entry name" value="ZN2_CY6_FUNGAL_2"/>
    <property type="match status" value="1"/>
</dbReference>
<sequence>MRTIGAFAYTQLEVFSSTLVHDLIISEALLDSVTLCTFRNESPPMAEPKTGRRRRAHGKSRNGCVACKRRRIKCDEEKSGCGYCVRRGAECVYAPWSQTRASAGCQQPTPPATTSSTAASVASPSGNAVQTPPPRLSPAILSDDAELGTSFRMNDLTLLHHWSVVTSLSLVNTPGVDHIWQTVMVQVGTRNPYVMQGIFSLTALHLAYLDPANKHTLMAAAAQYHNRALRDFQARICDVDQHDSDALLASASINIFYVIAAFGKLYHGDAGESSASRRAHMLGEDWIALVRGVNRLLLQIGDRVRAGPLSSLLSLANWEDLDPDTIAFPHDAALQSLRSTWADAPDAPVYDESLYLLRKCWAWTTQFRHSPGLDALPQPASHPDWGYNRSWSAPFIWLSLAPDGFFLRLQQRQPPALLLFAHFGGLSAGLQQYWWMEGWGKNMVVAAAETLGSYWHVWMELPWRLVAASCDDD</sequence>
<protein>
    <recommendedName>
        <fullName evidence="3">Zn(2)-C6 fungal-type domain-containing protein</fullName>
    </recommendedName>
</protein>
<name>A0A9W4UAZ1_9PLEO</name>
<accession>A0A9W4UAZ1</accession>
<dbReference type="InterPro" id="IPR001138">
    <property type="entry name" value="Zn2Cys6_DnaBD"/>
</dbReference>
<dbReference type="InterPro" id="IPR053157">
    <property type="entry name" value="Sterol_Uptake_Regulator"/>
</dbReference>
<evidence type="ECO:0000256" key="1">
    <source>
        <dbReference type="ARBA" id="ARBA00023242"/>
    </source>
</evidence>
<dbReference type="OrthoDB" id="5386330at2759"/>
<dbReference type="CDD" id="cd00067">
    <property type="entry name" value="GAL4"/>
    <property type="match status" value="1"/>
</dbReference>
<reference evidence="4" key="1">
    <citation type="submission" date="2023-01" db="EMBL/GenBank/DDBJ databases">
        <authorList>
            <person name="Van Ghelder C."/>
            <person name="Rancurel C."/>
        </authorList>
    </citation>
    <scope>NUCLEOTIDE SEQUENCE</scope>
    <source>
        <strain evidence="4">CNCM I-4278</strain>
    </source>
</reference>
<dbReference type="Proteomes" id="UP001152607">
    <property type="component" value="Unassembled WGS sequence"/>
</dbReference>
<dbReference type="InterPro" id="IPR021858">
    <property type="entry name" value="Fun_TF"/>
</dbReference>
<comment type="caution">
    <text evidence="4">The sequence shown here is derived from an EMBL/GenBank/DDBJ whole genome shotgun (WGS) entry which is preliminary data.</text>
</comment>
<feature type="compositionally biased region" description="Low complexity" evidence="2">
    <location>
        <begin position="112"/>
        <end position="125"/>
    </location>
</feature>
<dbReference type="AlphaFoldDB" id="A0A9W4UAZ1"/>
<dbReference type="SUPFAM" id="SSF57701">
    <property type="entry name" value="Zn2/Cys6 DNA-binding domain"/>
    <property type="match status" value="1"/>
</dbReference>
<dbReference type="EMBL" id="CAOQHR010000003">
    <property type="protein sequence ID" value="CAI6332896.1"/>
    <property type="molecule type" value="Genomic_DNA"/>
</dbReference>
<dbReference type="PROSITE" id="PS00463">
    <property type="entry name" value="ZN2_CY6_FUNGAL_1"/>
    <property type="match status" value="1"/>
</dbReference>
<dbReference type="PANTHER" id="PTHR47784:SF5">
    <property type="entry name" value="STEROL UPTAKE CONTROL PROTEIN 2"/>
    <property type="match status" value="1"/>
</dbReference>
<feature type="region of interest" description="Disordered" evidence="2">
    <location>
        <begin position="103"/>
        <end position="136"/>
    </location>
</feature>
<evidence type="ECO:0000313" key="5">
    <source>
        <dbReference type="Proteomes" id="UP001152607"/>
    </source>
</evidence>
<dbReference type="Gene3D" id="4.10.240.10">
    <property type="entry name" value="Zn(2)-C6 fungal-type DNA-binding domain"/>
    <property type="match status" value="1"/>
</dbReference>
<organism evidence="4 5">
    <name type="scientific">Periconia digitata</name>
    <dbReference type="NCBI Taxonomy" id="1303443"/>
    <lineage>
        <taxon>Eukaryota</taxon>
        <taxon>Fungi</taxon>
        <taxon>Dikarya</taxon>
        <taxon>Ascomycota</taxon>
        <taxon>Pezizomycotina</taxon>
        <taxon>Dothideomycetes</taxon>
        <taxon>Pleosporomycetidae</taxon>
        <taxon>Pleosporales</taxon>
        <taxon>Massarineae</taxon>
        <taxon>Periconiaceae</taxon>
        <taxon>Periconia</taxon>
    </lineage>
</organism>
<evidence type="ECO:0000259" key="3">
    <source>
        <dbReference type="PROSITE" id="PS50048"/>
    </source>
</evidence>
<dbReference type="Pfam" id="PF11951">
    <property type="entry name" value="Fungal_trans_2"/>
    <property type="match status" value="1"/>
</dbReference>
<dbReference type="InterPro" id="IPR036864">
    <property type="entry name" value="Zn2-C6_fun-type_DNA-bd_sf"/>
</dbReference>
<gene>
    <name evidence="4" type="ORF">PDIGIT_LOCUS5929</name>
</gene>
<dbReference type="Pfam" id="PF00172">
    <property type="entry name" value="Zn_clus"/>
    <property type="match status" value="1"/>
</dbReference>